<feature type="compositionally biased region" description="Basic and acidic residues" evidence="1">
    <location>
        <begin position="59"/>
        <end position="71"/>
    </location>
</feature>
<comment type="caution">
    <text evidence="3">The sequence shown here is derived from an EMBL/GenBank/DDBJ whole genome shotgun (WGS) entry which is preliminary data.</text>
</comment>
<protein>
    <submittedName>
        <fullName evidence="3">Uncharacterized protein</fullName>
    </submittedName>
</protein>
<name>A0ABD2LE87_9BILA</name>
<gene>
    <name evidence="4" type="ORF">niasHT_008964</name>
    <name evidence="3" type="ORF">niasHT_012271</name>
    <name evidence="2" type="ORF">niasHT_012345</name>
</gene>
<sequence length="150" mass="17491">MLICAYVGKLDRMCDHPHQLGMGKNVIHQFWHWNSNVSFCVKKRRTNRWEIGPGPPQADGRDGRPLTDRPKQSRASRPAPRKRTARVETEPKPMLSMPFMITKQAEPTSRKSTDRAEPKPRPRKPFTNLTQAEPTSRNQRQERKRNRNRG</sequence>
<dbReference type="Proteomes" id="UP001620626">
    <property type="component" value="Unassembled WGS sequence"/>
</dbReference>
<evidence type="ECO:0000313" key="5">
    <source>
        <dbReference type="Proteomes" id="UP001620626"/>
    </source>
</evidence>
<dbReference type="EMBL" id="JBICBT010000518">
    <property type="protein sequence ID" value="KAL3111137.1"/>
    <property type="molecule type" value="Genomic_DNA"/>
</dbReference>
<feature type="compositionally biased region" description="Basic and acidic residues" evidence="1">
    <location>
        <begin position="108"/>
        <end position="120"/>
    </location>
</feature>
<dbReference type="AlphaFoldDB" id="A0ABD2LE87"/>
<dbReference type="EMBL" id="JBICBT010000221">
    <property type="protein sequence ID" value="KAL3120210.1"/>
    <property type="molecule type" value="Genomic_DNA"/>
</dbReference>
<organism evidence="3 5">
    <name type="scientific">Heterodera trifolii</name>
    <dbReference type="NCBI Taxonomy" id="157864"/>
    <lineage>
        <taxon>Eukaryota</taxon>
        <taxon>Metazoa</taxon>
        <taxon>Ecdysozoa</taxon>
        <taxon>Nematoda</taxon>
        <taxon>Chromadorea</taxon>
        <taxon>Rhabditida</taxon>
        <taxon>Tylenchina</taxon>
        <taxon>Tylenchomorpha</taxon>
        <taxon>Tylenchoidea</taxon>
        <taxon>Heteroderidae</taxon>
        <taxon>Heteroderinae</taxon>
        <taxon>Heterodera</taxon>
    </lineage>
</organism>
<feature type="region of interest" description="Disordered" evidence="1">
    <location>
        <begin position="46"/>
        <end position="150"/>
    </location>
</feature>
<dbReference type="EMBL" id="JBICBT010000447">
    <property type="protein sequence ID" value="KAL3113411.1"/>
    <property type="molecule type" value="Genomic_DNA"/>
</dbReference>
<reference evidence="3 5" key="1">
    <citation type="submission" date="2024-10" db="EMBL/GenBank/DDBJ databases">
        <authorList>
            <person name="Kim D."/>
        </authorList>
    </citation>
    <scope>NUCLEOTIDE SEQUENCE [LARGE SCALE GENOMIC DNA]</scope>
    <source>
        <strain evidence="3">BH-2024</strain>
    </source>
</reference>
<accession>A0ABD2LE87</accession>
<evidence type="ECO:0000313" key="3">
    <source>
        <dbReference type="EMBL" id="KAL3113411.1"/>
    </source>
</evidence>
<evidence type="ECO:0000313" key="4">
    <source>
        <dbReference type="EMBL" id="KAL3120210.1"/>
    </source>
</evidence>
<evidence type="ECO:0000313" key="2">
    <source>
        <dbReference type="EMBL" id="KAL3111137.1"/>
    </source>
</evidence>
<proteinExistence type="predicted"/>
<evidence type="ECO:0000256" key="1">
    <source>
        <dbReference type="SAM" id="MobiDB-lite"/>
    </source>
</evidence>
<feature type="compositionally biased region" description="Polar residues" evidence="1">
    <location>
        <begin position="127"/>
        <end position="136"/>
    </location>
</feature>
<keyword evidence="5" id="KW-1185">Reference proteome</keyword>